<comment type="subcellular location">
    <subcellularLocation>
        <location evidence="1">Nucleus</location>
    </subcellularLocation>
</comment>
<dbReference type="InterPro" id="IPR036236">
    <property type="entry name" value="Znf_C2H2_sf"/>
</dbReference>
<proteinExistence type="predicted"/>
<evidence type="ECO:0000256" key="2">
    <source>
        <dbReference type="ARBA" id="ARBA00022723"/>
    </source>
</evidence>
<dbReference type="PANTHER" id="PTHR24390:SF79">
    <property type="entry name" value="ASPARAGINE-RICH ZINC FINGER PROTEIN AZF1"/>
    <property type="match status" value="1"/>
</dbReference>
<dbReference type="GO" id="GO:0003700">
    <property type="term" value="F:DNA-binding transcription factor activity"/>
    <property type="evidence" value="ECO:0007669"/>
    <property type="project" value="TreeGrafter"/>
</dbReference>
<dbReference type="Pfam" id="PF13912">
    <property type="entry name" value="zf-C2H2_6"/>
    <property type="match status" value="1"/>
</dbReference>
<dbReference type="VEuPathDB" id="VectorBase:PPAI001181"/>
<dbReference type="PANTHER" id="PTHR24390">
    <property type="entry name" value="ZINC FINGER PROTEIN"/>
    <property type="match status" value="1"/>
</dbReference>
<organism evidence="9 10">
    <name type="scientific">Phlebotomus papatasi</name>
    <name type="common">Sandfly</name>
    <dbReference type="NCBI Taxonomy" id="29031"/>
    <lineage>
        <taxon>Eukaryota</taxon>
        <taxon>Metazoa</taxon>
        <taxon>Ecdysozoa</taxon>
        <taxon>Arthropoda</taxon>
        <taxon>Hexapoda</taxon>
        <taxon>Insecta</taxon>
        <taxon>Pterygota</taxon>
        <taxon>Neoptera</taxon>
        <taxon>Endopterygota</taxon>
        <taxon>Diptera</taxon>
        <taxon>Nematocera</taxon>
        <taxon>Psychodoidea</taxon>
        <taxon>Psychodidae</taxon>
        <taxon>Phlebotomus</taxon>
        <taxon>Phlebotomus</taxon>
    </lineage>
</organism>
<dbReference type="GO" id="GO:0008270">
    <property type="term" value="F:zinc ion binding"/>
    <property type="evidence" value="ECO:0007669"/>
    <property type="project" value="UniProtKB-KW"/>
</dbReference>
<accession>A0A1B0D1F8</accession>
<feature type="region of interest" description="Disordered" evidence="7">
    <location>
        <begin position="142"/>
        <end position="162"/>
    </location>
</feature>
<feature type="compositionally biased region" description="Polar residues" evidence="7">
    <location>
        <begin position="70"/>
        <end position="84"/>
    </location>
</feature>
<protein>
    <recommendedName>
        <fullName evidence="8">C2H2-type domain-containing protein</fullName>
    </recommendedName>
</protein>
<feature type="domain" description="C2H2-type" evidence="8">
    <location>
        <begin position="189"/>
        <end position="216"/>
    </location>
</feature>
<dbReference type="GO" id="GO:0000978">
    <property type="term" value="F:RNA polymerase II cis-regulatory region sequence-specific DNA binding"/>
    <property type="evidence" value="ECO:0007669"/>
    <property type="project" value="TreeGrafter"/>
</dbReference>
<keyword evidence="4" id="KW-0863">Zinc-finger</keyword>
<evidence type="ECO:0000259" key="8">
    <source>
        <dbReference type="PROSITE" id="PS50157"/>
    </source>
</evidence>
<dbReference type="GO" id="GO:0005634">
    <property type="term" value="C:nucleus"/>
    <property type="evidence" value="ECO:0007669"/>
    <property type="project" value="UniProtKB-SubCell"/>
</dbReference>
<evidence type="ECO:0000313" key="9">
    <source>
        <dbReference type="EnsemblMetazoa" id="PPAI001181-PA"/>
    </source>
</evidence>
<feature type="domain" description="C2H2-type" evidence="8">
    <location>
        <begin position="282"/>
        <end position="310"/>
    </location>
</feature>
<reference evidence="9" key="1">
    <citation type="submission" date="2022-08" db="UniProtKB">
        <authorList>
            <consortium name="EnsemblMetazoa"/>
        </authorList>
    </citation>
    <scope>IDENTIFICATION</scope>
    <source>
        <strain evidence="9">Israel</strain>
    </source>
</reference>
<evidence type="ECO:0000256" key="6">
    <source>
        <dbReference type="ARBA" id="ARBA00023242"/>
    </source>
</evidence>
<dbReference type="Gene3D" id="3.30.160.60">
    <property type="entry name" value="Classic Zinc Finger"/>
    <property type="match status" value="4"/>
</dbReference>
<keyword evidence="3" id="KW-0677">Repeat</keyword>
<evidence type="ECO:0000256" key="3">
    <source>
        <dbReference type="ARBA" id="ARBA00022737"/>
    </source>
</evidence>
<evidence type="ECO:0000256" key="4">
    <source>
        <dbReference type="ARBA" id="ARBA00022771"/>
    </source>
</evidence>
<name>A0A1B0D1F8_PHLPP</name>
<dbReference type="EMBL" id="AJVK01021965">
    <property type="status" value="NOT_ANNOTATED_CDS"/>
    <property type="molecule type" value="Genomic_DNA"/>
</dbReference>
<feature type="compositionally biased region" description="Polar residues" evidence="7">
    <location>
        <begin position="143"/>
        <end position="156"/>
    </location>
</feature>
<keyword evidence="10" id="KW-1185">Reference proteome</keyword>
<dbReference type="SUPFAM" id="SSF57667">
    <property type="entry name" value="beta-beta-alpha zinc fingers"/>
    <property type="match status" value="4"/>
</dbReference>
<feature type="domain" description="C2H2-type" evidence="8">
    <location>
        <begin position="312"/>
        <end position="339"/>
    </location>
</feature>
<feature type="domain" description="C2H2-type" evidence="8">
    <location>
        <begin position="342"/>
        <end position="365"/>
    </location>
</feature>
<feature type="region of interest" description="Disordered" evidence="7">
    <location>
        <begin position="26"/>
        <end position="107"/>
    </location>
</feature>
<evidence type="ECO:0000256" key="5">
    <source>
        <dbReference type="ARBA" id="ARBA00022833"/>
    </source>
</evidence>
<dbReference type="PROSITE" id="PS50157">
    <property type="entry name" value="ZINC_FINGER_C2H2_2"/>
    <property type="match status" value="7"/>
</dbReference>
<feature type="domain" description="C2H2-type" evidence="8">
    <location>
        <begin position="222"/>
        <end position="249"/>
    </location>
</feature>
<feature type="compositionally biased region" description="Basic and acidic residues" evidence="7">
    <location>
        <begin position="86"/>
        <end position="101"/>
    </location>
</feature>
<keyword evidence="5" id="KW-0862">Zinc</keyword>
<dbReference type="AlphaFoldDB" id="A0A1B0D1F8"/>
<dbReference type="PROSITE" id="PS00028">
    <property type="entry name" value="ZINC_FINGER_C2H2_1"/>
    <property type="match status" value="6"/>
</dbReference>
<dbReference type="GO" id="GO:0006357">
    <property type="term" value="P:regulation of transcription by RNA polymerase II"/>
    <property type="evidence" value="ECO:0007669"/>
    <property type="project" value="TreeGrafter"/>
</dbReference>
<dbReference type="Pfam" id="PF00096">
    <property type="entry name" value="zf-C2H2"/>
    <property type="match status" value="3"/>
</dbReference>
<keyword evidence="6" id="KW-0539">Nucleus</keyword>
<evidence type="ECO:0000256" key="1">
    <source>
        <dbReference type="ARBA" id="ARBA00004123"/>
    </source>
</evidence>
<evidence type="ECO:0000313" key="10">
    <source>
        <dbReference type="Proteomes" id="UP000092462"/>
    </source>
</evidence>
<dbReference type="InterPro" id="IPR013087">
    <property type="entry name" value="Znf_C2H2_type"/>
</dbReference>
<dbReference type="EnsemblMetazoa" id="PPAI001181-RA">
    <property type="protein sequence ID" value="PPAI001181-PA"/>
    <property type="gene ID" value="PPAI001181"/>
</dbReference>
<sequence>MRSPREEENVNKSEFVRIFDSDNFQISKEETKDAQEDLPEFSDDDKDNFEEFTDPAPINDIQKAGLFKTSPRTTNKTQSVTSGISDHVRSKTKAERKHVSEPESLDSSSTSTIKYQCEYCEKKFKKKCNLVMHMKSHCRDNNTLKTKASSRKNNSSTDDKDKQKCPFCNRIFKRKHECRLVEPKAPTIFSCAYCPETFSTYPKIYVHHKTHHSDKPKPLSPFQCDICGAFALRLYALKRHMLVHTDYAPFECDQCKKKFRTCQKLTEHQRKHIPKAERDDKYKCEICQKKFTFRQSLKKHKNHQHTNNRTLFPCTICGGKFISSTSLQKHQTTHDGEAPRAHKCDQCGRIFEKLKYFNHHRKIRHNIYTDLMLRTNPKPKKKK</sequence>
<dbReference type="SMART" id="SM00355">
    <property type="entry name" value="ZnF_C2H2"/>
    <property type="match status" value="7"/>
</dbReference>
<feature type="domain" description="C2H2-type" evidence="8">
    <location>
        <begin position="250"/>
        <end position="277"/>
    </location>
</feature>
<dbReference type="Proteomes" id="UP000092462">
    <property type="component" value="Unassembled WGS sequence"/>
</dbReference>
<feature type="domain" description="C2H2-type" evidence="8">
    <location>
        <begin position="115"/>
        <end position="142"/>
    </location>
</feature>
<keyword evidence="2" id="KW-0479">Metal-binding</keyword>
<evidence type="ECO:0000256" key="7">
    <source>
        <dbReference type="SAM" id="MobiDB-lite"/>
    </source>
</evidence>
<dbReference type="VEuPathDB" id="VectorBase:PPAPM1_003803"/>
<feature type="compositionally biased region" description="Acidic residues" evidence="7">
    <location>
        <begin position="36"/>
        <end position="53"/>
    </location>
</feature>